<comment type="PTM">
    <text evidence="7 9">One or more lysine residues are methylated.</text>
</comment>
<evidence type="ECO:0000256" key="5">
    <source>
        <dbReference type="ARBA" id="ARBA00022980"/>
    </source>
</evidence>
<sequence length="150" mass="15992">MAKKLAGKMKLQIPAGKANPSPPVGPALGQRGINIMEFCKAFNAKTQDMEPGAPCPTEIVYYQDKSFTMNIKTPPASYYLKKAAGLKPVGKRNRPRGAENPGRETIASVTVAQVREIAEAKMKDLSANDVEAAMKIILGSASSMGIEVKG</sequence>
<comment type="caution">
    <text evidence="10">The sequence shown here is derived from an EMBL/GenBank/DDBJ whole genome shotgun (WGS) entry which is preliminary data.</text>
</comment>
<accession>A0A0B3RVI2</accession>
<dbReference type="Gene3D" id="1.10.10.250">
    <property type="entry name" value="Ribosomal protein L11, C-terminal domain"/>
    <property type="match status" value="1"/>
</dbReference>
<evidence type="ECO:0000313" key="11">
    <source>
        <dbReference type="Proteomes" id="UP000030960"/>
    </source>
</evidence>
<comment type="similarity">
    <text evidence="1 7 8">Belongs to the universal ribosomal protein uL11 family.</text>
</comment>
<dbReference type="InterPro" id="IPR036769">
    <property type="entry name" value="Ribosomal_uL11_C_sf"/>
</dbReference>
<dbReference type="PANTHER" id="PTHR11661:SF1">
    <property type="entry name" value="LARGE RIBOSOMAL SUBUNIT PROTEIN UL11M"/>
    <property type="match status" value="1"/>
</dbReference>
<evidence type="ECO:0000256" key="9">
    <source>
        <dbReference type="RuleBase" id="RU003979"/>
    </source>
</evidence>
<keyword evidence="6 7" id="KW-0687">Ribonucleoprotein</keyword>
<dbReference type="GO" id="GO:0003735">
    <property type="term" value="F:structural constituent of ribosome"/>
    <property type="evidence" value="ECO:0007669"/>
    <property type="project" value="InterPro"/>
</dbReference>
<keyword evidence="4 7" id="KW-0694">RNA-binding</keyword>
<dbReference type="NCBIfam" id="TIGR01632">
    <property type="entry name" value="L11_bact"/>
    <property type="match status" value="1"/>
</dbReference>
<dbReference type="HAMAP" id="MF_00736">
    <property type="entry name" value="Ribosomal_uL11"/>
    <property type="match status" value="1"/>
</dbReference>
<proteinExistence type="inferred from homology"/>
<dbReference type="PANTHER" id="PTHR11661">
    <property type="entry name" value="60S RIBOSOMAL PROTEIN L12"/>
    <property type="match status" value="1"/>
</dbReference>
<dbReference type="AlphaFoldDB" id="A0A0B3RVI2"/>
<dbReference type="InterPro" id="IPR020785">
    <property type="entry name" value="Ribosomal_uL11_CS"/>
</dbReference>
<evidence type="ECO:0000256" key="1">
    <source>
        <dbReference type="ARBA" id="ARBA00010537"/>
    </source>
</evidence>
<evidence type="ECO:0000256" key="3">
    <source>
        <dbReference type="ARBA" id="ARBA00022730"/>
    </source>
</evidence>
<reference evidence="10 11" key="1">
    <citation type="submission" date="2014-10" db="EMBL/GenBank/DDBJ databases">
        <title>Genome sequence of Ponticoccus sp. strain UMTAT08 isolated from clonal culture of toxic dinoflagellate Alexandrium tamiyavanichii.</title>
        <authorList>
            <person name="Gan H.Y."/>
            <person name="Muhd D.-D."/>
            <person name="Mohd Noor M.E."/>
            <person name="Yeong Y.S."/>
            <person name="Usup G."/>
        </authorList>
    </citation>
    <scope>NUCLEOTIDE SEQUENCE [LARGE SCALE GENOMIC DNA]</scope>
    <source>
        <strain evidence="10 11">UMTAT08</strain>
    </source>
</reference>
<dbReference type="GO" id="GO:0022625">
    <property type="term" value="C:cytosolic large ribosomal subunit"/>
    <property type="evidence" value="ECO:0007669"/>
    <property type="project" value="TreeGrafter"/>
</dbReference>
<dbReference type="RefSeq" id="WP_043137451.1">
    <property type="nucleotide sequence ID" value="NZ_AP022337.1"/>
</dbReference>
<dbReference type="CDD" id="cd00349">
    <property type="entry name" value="Ribosomal_L11"/>
    <property type="match status" value="1"/>
</dbReference>
<dbReference type="Proteomes" id="UP000030960">
    <property type="component" value="Unassembled WGS sequence"/>
</dbReference>
<dbReference type="InterPro" id="IPR036796">
    <property type="entry name" value="Ribosomal_uL11_N_sf"/>
</dbReference>
<gene>
    <name evidence="7 10" type="primary">rplK</name>
    <name evidence="10" type="ORF">OA50_00746</name>
</gene>
<dbReference type="FunFam" id="1.10.10.250:FF:000001">
    <property type="entry name" value="50S ribosomal protein L11"/>
    <property type="match status" value="1"/>
</dbReference>
<protein>
    <recommendedName>
        <fullName evidence="7">Large ribosomal subunit protein uL11</fullName>
    </recommendedName>
</protein>
<dbReference type="SUPFAM" id="SSF46906">
    <property type="entry name" value="Ribosomal protein L11, C-terminal domain"/>
    <property type="match status" value="1"/>
</dbReference>
<dbReference type="GO" id="GO:0006412">
    <property type="term" value="P:translation"/>
    <property type="evidence" value="ECO:0007669"/>
    <property type="project" value="UniProtKB-UniRule"/>
</dbReference>
<dbReference type="InterPro" id="IPR020784">
    <property type="entry name" value="Ribosomal_uL11_N"/>
</dbReference>
<dbReference type="Pfam" id="PF03946">
    <property type="entry name" value="Ribosomal_L11_N"/>
    <property type="match status" value="1"/>
</dbReference>
<dbReference type="STRING" id="561184.SAMN05216376_12810"/>
<keyword evidence="11" id="KW-1185">Reference proteome</keyword>
<dbReference type="PROSITE" id="PS00359">
    <property type="entry name" value="RIBOSOMAL_L11"/>
    <property type="match status" value="1"/>
</dbReference>
<organism evidence="10 11">
    <name type="scientific">Mameliella alba</name>
    <dbReference type="NCBI Taxonomy" id="561184"/>
    <lineage>
        <taxon>Bacteria</taxon>
        <taxon>Pseudomonadati</taxon>
        <taxon>Pseudomonadota</taxon>
        <taxon>Alphaproteobacteria</taxon>
        <taxon>Rhodobacterales</taxon>
        <taxon>Roseobacteraceae</taxon>
        <taxon>Mameliella</taxon>
    </lineage>
</organism>
<dbReference type="SUPFAM" id="SSF54747">
    <property type="entry name" value="Ribosomal L11/L12e N-terminal domain"/>
    <property type="match status" value="1"/>
</dbReference>
<evidence type="ECO:0000256" key="2">
    <source>
        <dbReference type="ARBA" id="ARBA00022481"/>
    </source>
</evidence>
<dbReference type="InterPro" id="IPR006519">
    <property type="entry name" value="Ribosomal_uL11_bac-typ"/>
</dbReference>
<evidence type="ECO:0000256" key="8">
    <source>
        <dbReference type="RuleBase" id="RU003978"/>
    </source>
</evidence>
<dbReference type="EMBL" id="JSUQ01000002">
    <property type="protein sequence ID" value="KHQ54910.1"/>
    <property type="molecule type" value="Genomic_DNA"/>
</dbReference>
<keyword evidence="2 7" id="KW-0488">Methylation</keyword>
<keyword evidence="3 7" id="KW-0699">rRNA-binding</keyword>
<dbReference type="InterPro" id="IPR020783">
    <property type="entry name" value="Ribosomal_uL11_C"/>
</dbReference>
<dbReference type="Pfam" id="PF00298">
    <property type="entry name" value="Ribosomal_L11"/>
    <property type="match status" value="1"/>
</dbReference>
<dbReference type="GeneID" id="66500488"/>
<accession>A0A225PY76</accession>
<comment type="function">
    <text evidence="7 9">Forms part of the ribosomal stalk which helps the ribosome interact with GTP-bound translation factors.</text>
</comment>
<dbReference type="SMART" id="SM00649">
    <property type="entry name" value="RL11"/>
    <property type="match status" value="1"/>
</dbReference>
<evidence type="ECO:0000256" key="6">
    <source>
        <dbReference type="ARBA" id="ARBA00023274"/>
    </source>
</evidence>
<comment type="subunit">
    <text evidence="7">Part of the ribosomal stalk of the 50S ribosomal subunit. Interacts with L10 and the large rRNA to form the base of the stalk. L10 forms an elongated spine to which L12 dimers bind in a sequential fashion forming a multimeric L10(L12)X complex.</text>
</comment>
<dbReference type="OrthoDB" id="9802408at2"/>
<dbReference type="FunFam" id="3.30.1550.10:FF:000005">
    <property type="entry name" value="50S ribosomal protein L11"/>
    <property type="match status" value="1"/>
</dbReference>
<name>A0A0B3RVI2_9RHOB</name>
<dbReference type="GO" id="GO:0070180">
    <property type="term" value="F:large ribosomal subunit rRNA binding"/>
    <property type="evidence" value="ECO:0007669"/>
    <property type="project" value="UniProtKB-UniRule"/>
</dbReference>
<evidence type="ECO:0000313" key="10">
    <source>
        <dbReference type="EMBL" id="KHQ54910.1"/>
    </source>
</evidence>
<keyword evidence="5 7" id="KW-0689">Ribosomal protein</keyword>
<evidence type="ECO:0000256" key="4">
    <source>
        <dbReference type="ARBA" id="ARBA00022884"/>
    </source>
</evidence>
<dbReference type="Gene3D" id="3.30.1550.10">
    <property type="entry name" value="Ribosomal protein L11/L12, N-terminal domain"/>
    <property type="match status" value="1"/>
</dbReference>
<dbReference type="PATRIC" id="fig|1515334.3.peg.760"/>
<evidence type="ECO:0000256" key="7">
    <source>
        <dbReference type="HAMAP-Rule" id="MF_00736"/>
    </source>
</evidence>
<dbReference type="InterPro" id="IPR000911">
    <property type="entry name" value="Ribosomal_uL11"/>
</dbReference>
<accession>A0A225Q3I5</accession>